<keyword evidence="1" id="KW-0472">Membrane</keyword>
<evidence type="ECO:0000313" key="2">
    <source>
        <dbReference type="EMBL" id="ARW59903.1"/>
    </source>
</evidence>
<dbReference type="RefSeq" id="YP_009391759.1">
    <property type="nucleotide sequence ID" value="NC_035260.1"/>
</dbReference>
<accession>A0A1Z1M279</accession>
<dbReference type="AlphaFoldDB" id="A0A1Z1M279"/>
<sequence length="57" mass="6731">MNNSNLSGLKSSSNKVKLFRYFFRVFTILYVILIYSNILLFLLYINIKNLIKKNIAI</sequence>
<organism evidence="2">
    <name type="scientific">Acrosorium ciliolatum</name>
    <dbReference type="NCBI Taxonomy" id="1550622"/>
    <lineage>
        <taxon>Eukaryota</taxon>
        <taxon>Rhodophyta</taxon>
        <taxon>Florideophyceae</taxon>
        <taxon>Rhodymeniophycidae</taxon>
        <taxon>Ceramiales</taxon>
        <taxon>Delesseriaceae</taxon>
        <taxon>Acrosorium</taxon>
    </lineage>
</organism>
<proteinExistence type="predicted"/>
<keyword evidence="2" id="KW-0934">Plastid</keyword>
<name>A0A1Z1M279_9FLOR</name>
<keyword evidence="1" id="KW-1133">Transmembrane helix</keyword>
<dbReference type="EMBL" id="MF101411">
    <property type="protein sequence ID" value="ARW59903.1"/>
    <property type="molecule type" value="Genomic_DNA"/>
</dbReference>
<gene>
    <name evidence="2" type="primary">Orf57</name>
</gene>
<geneLocation type="chloroplast" evidence="2"/>
<keyword evidence="1" id="KW-0812">Transmembrane</keyword>
<keyword evidence="2" id="KW-0150">Chloroplast</keyword>
<protein>
    <submittedName>
        <fullName evidence="2">Uncharacterized protein</fullName>
    </submittedName>
</protein>
<feature type="transmembrane region" description="Helical" evidence="1">
    <location>
        <begin position="21"/>
        <end position="45"/>
    </location>
</feature>
<reference evidence="2" key="1">
    <citation type="journal article" date="2017" name="J. Phycol.">
        <title>Analysis of chloroplast genomes and a supermatrix inform reclassification of the Rhodomelaceae (Rhodophyta).</title>
        <authorList>
            <person name="Diaz-Tapia P."/>
            <person name="Maggs C.A."/>
            <person name="West J.A."/>
            <person name="Verbruggen H."/>
        </authorList>
    </citation>
    <scope>NUCLEOTIDE SEQUENCE</scope>
    <source>
        <strain evidence="2">HV3939</strain>
    </source>
</reference>
<dbReference type="GeneID" id="33353182"/>
<evidence type="ECO:0000256" key="1">
    <source>
        <dbReference type="SAM" id="Phobius"/>
    </source>
</evidence>